<gene>
    <name evidence="11" type="ORF">SPIROBIBN47_340069</name>
</gene>
<feature type="transmembrane region" description="Helical" evidence="9">
    <location>
        <begin position="139"/>
        <end position="163"/>
    </location>
</feature>
<keyword evidence="6 9" id="KW-1133">Transmembrane helix</keyword>
<dbReference type="AlphaFoldDB" id="A0A3P3XKC8"/>
<keyword evidence="5 9" id="KW-0812">Transmembrane</keyword>
<feature type="transmembrane region" description="Helical" evidence="9">
    <location>
        <begin position="98"/>
        <end position="119"/>
    </location>
</feature>
<reference evidence="11" key="1">
    <citation type="submission" date="2017-02" db="EMBL/GenBank/DDBJ databases">
        <authorList>
            <person name="Regsiter A."/>
            <person name="William W."/>
        </authorList>
    </citation>
    <scope>NUCLEOTIDE SEQUENCE</scope>
    <source>
        <strain evidence="11">Bib</strain>
    </source>
</reference>
<dbReference type="InterPro" id="IPR055348">
    <property type="entry name" value="DctQ"/>
</dbReference>
<keyword evidence="7 9" id="KW-0472">Membrane</keyword>
<evidence type="ECO:0000259" key="10">
    <source>
        <dbReference type="Pfam" id="PF04290"/>
    </source>
</evidence>
<comment type="subcellular location">
    <subcellularLocation>
        <location evidence="1">Cell inner membrane</location>
        <topology evidence="1">Multi-pass membrane protein</topology>
    </subcellularLocation>
</comment>
<evidence type="ECO:0000256" key="4">
    <source>
        <dbReference type="ARBA" id="ARBA00022519"/>
    </source>
</evidence>
<evidence type="ECO:0000256" key="2">
    <source>
        <dbReference type="ARBA" id="ARBA00022448"/>
    </source>
</evidence>
<evidence type="ECO:0000256" key="1">
    <source>
        <dbReference type="ARBA" id="ARBA00004429"/>
    </source>
</evidence>
<keyword evidence="3" id="KW-1003">Cell membrane</keyword>
<dbReference type="PANTHER" id="PTHR35011">
    <property type="entry name" value="2,3-DIKETO-L-GULONATE TRAP TRANSPORTER SMALL PERMEASE PROTEIN YIAM"/>
    <property type="match status" value="1"/>
</dbReference>
<evidence type="ECO:0000256" key="9">
    <source>
        <dbReference type="SAM" id="Phobius"/>
    </source>
</evidence>
<evidence type="ECO:0000256" key="3">
    <source>
        <dbReference type="ARBA" id="ARBA00022475"/>
    </source>
</evidence>
<dbReference type="GO" id="GO:0005886">
    <property type="term" value="C:plasma membrane"/>
    <property type="evidence" value="ECO:0007669"/>
    <property type="project" value="UniProtKB-SubCell"/>
</dbReference>
<evidence type="ECO:0000256" key="5">
    <source>
        <dbReference type="ARBA" id="ARBA00022692"/>
    </source>
</evidence>
<organism evidence="11">
    <name type="scientific">uncultured spirochete</name>
    <dbReference type="NCBI Taxonomy" id="156406"/>
    <lineage>
        <taxon>Bacteria</taxon>
        <taxon>Pseudomonadati</taxon>
        <taxon>Spirochaetota</taxon>
        <taxon>Spirochaetia</taxon>
        <taxon>Spirochaetales</taxon>
        <taxon>environmental samples</taxon>
    </lineage>
</organism>
<dbReference type="EMBL" id="FWDM01000028">
    <property type="protein sequence ID" value="SLM14600.1"/>
    <property type="molecule type" value="Genomic_DNA"/>
</dbReference>
<protein>
    <submittedName>
        <fullName evidence="11">Tripartite ATP-independent periplasmic transporter DctQ component</fullName>
    </submittedName>
</protein>
<accession>A0A3P3XKC8</accession>
<keyword evidence="2" id="KW-0813">Transport</keyword>
<sequence length="167" mass="18189">MAESDKAGRNASPLHLLSDGVNKVTEGALFASLLVLVGVTFLQVVFRFFFTALTWSEELSSFLLVWVSLLGTAVAFKRGSHIAVTFVLDRLGPLARRLVQTLVALLGLAFFGIVVWYGGVMMGSEASQVTPAMGLSMRWIYLMYPIAGVIIVLHIVDSLVAVWQKEA</sequence>
<dbReference type="PANTHER" id="PTHR35011:SF2">
    <property type="entry name" value="2,3-DIKETO-L-GULONATE TRAP TRANSPORTER SMALL PERMEASE PROTEIN YIAM"/>
    <property type="match status" value="1"/>
</dbReference>
<evidence type="ECO:0000256" key="8">
    <source>
        <dbReference type="ARBA" id="ARBA00038436"/>
    </source>
</evidence>
<dbReference type="Pfam" id="PF04290">
    <property type="entry name" value="DctQ"/>
    <property type="match status" value="1"/>
</dbReference>
<comment type="similarity">
    <text evidence="8">Belongs to the TRAP transporter small permease family.</text>
</comment>
<keyword evidence="4" id="KW-0997">Cell inner membrane</keyword>
<dbReference type="InterPro" id="IPR007387">
    <property type="entry name" value="TRAP_DctQ"/>
</dbReference>
<feature type="transmembrane region" description="Helical" evidence="9">
    <location>
        <begin position="59"/>
        <end position="77"/>
    </location>
</feature>
<name>A0A3P3XKC8_9SPIR</name>
<dbReference type="GO" id="GO:0015740">
    <property type="term" value="P:C4-dicarboxylate transport"/>
    <property type="evidence" value="ECO:0007669"/>
    <property type="project" value="TreeGrafter"/>
</dbReference>
<proteinExistence type="inferred from homology"/>
<feature type="domain" description="Tripartite ATP-independent periplasmic transporters DctQ component" evidence="10">
    <location>
        <begin position="36"/>
        <end position="164"/>
    </location>
</feature>
<evidence type="ECO:0000256" key="6">
    <source>
        <dbReference type="ARBA" id="ARBA00022989"/>
    </source>
</evidence>
<dbReference type="GO" id="GO:0022857">
    <property type="term" value="F:transmembrane transporter activity"/>
    <property type="evidence" value="ECO:0007669"/>
    <property type="project" value="TreeGrafter"/>
</dbReference>
<feature type="transmembrane region" description="Helical" evidence="9">
    <location>
        <begin position="28"/>
        <end position="53"/>
    </location>
</feature>
<evidence type="ECO:0000313" key="11">
    <source>
        <dbReference type="EMBL" id="SLM14600.1"/>
    </source>
</evidence>
<evidence type="ECO:0000256" key="7">
    <source>
        <dbReference type="ARBA" id="ARBA00023136"/>
    </source>
</evidence>